<dbReference type="AlphaFoldDB" id="A3FK43"/>
<organism evidence="1">
    <name type="scientific">Oncopeltus fasciatus</name>
    <name type="common">Large milkweed bug</name>
    <dbReference type="NCBI Taxonomy" id="7536"/>
    <lineage>
        <taxon>Eukaryota</taxon>
        <taxon>Metazoa</taxon>
        <taxon>Ecdysozoa</taxon>
        <taxon>Arthropoda</taxon>
        <taxon>Hexapoda</taxon>
        <taxon>Insecta</taxon>
        <taxon>Pterygota</taxon>
        <taxon>Neoptera</taxon>
        <taxon>Paraneoptera</taxon>
        <taxon>Hemiptera</taxon>
        <taxon>Heteroptera</taxon>
        <taxon>Panheteroptera</taxon>
        <taxon>Pentatomomorpha</taxon>
        <taxon>Lygaeoidea</taxon>
        <taxon>Lygaeidae</taxon>
        <taxon>Lygaeinae</taxon>
        <taxon>Oncopeltus</taxon>
    </lineage>
</organism>
<dbReference type="PANTHER" id="PTHR11005">
    <property type="entry name" value="LYSOSOMAL ACID LIPASE-RELATED"/>
    <property type="match status" value="1"/>
</dbReference>
<protein>
    <submittedName>
        <fullName evidence="1">Putative lysosomal acid lipase</fullName>
    </submittedName>
</protein>
<accession>A3FK43</accession>
<reference evidence="1" key="1">
    <citation type="submission" date="2007-01" db="EMBL/GenBank/DDBJ databases">
        <title>An insight into the sialotranscriptome of the seed-feeding bug, Oncopeltus fasciatus.</title>
        <authorList>
            <person name="Francischetti I.M.B."/>
            <person name="Lopes A.H."/>
            <person name="Dias F.A."/>
            <person name="Ribeiro J.M.C."/>
        </authorList>
    </citation>
    <scope>NUCLEOTIDE SEQUENCE</scope>
    <source>
        <tissue evidence="1">Salivary gland</tissue>
    </source>
</reference>
<name>A3FK43_ONCFA</name>
<evidence type="ECO:0000313" key="1">
    <source>
        <dbReference type="EMBL" id="ABN54482.1"/>
    </source>
</evidence>
<feature type="non-terminal residue" evidence="1">
    <location>
        <position position="1"/>
    </location>
</feature>
<proteinExistence type="evidence at transcript level"/>
<dbReference type="Gene3D" id="3.40.50.1820">
    <property type="entry name" value="alpha/beta hydrolase"/>
    <property type="match status" value="1"/>
</dbReference>
<sequence>LPVIGKSICSLGVNLPFRRSTDNVDMATLPKYIVNTLSGTSVKCAEHLAQLMSSRDKVPKFDYGRAKNQQKYKSGYSPFYSGKISTPLIIFHSVSDPFTDMKAVSDLKKVAKVVYDKVIRDDSFNHVNFIFSNDVNEKVNNDLLTLFSKIADL</sequence>
<dbReference type="EMBL" id="EF382751">
    <property type="protein sequence ID" value="ABN54482.1"/>
    <property type="molecule type" value="mRNA"/>
</dbReference>
<dbReference type="InterPro" id="IPR029058">
    <property type="entry name" value="AB_hydrolase_fold"/>
</dbReference>